<dbReference type="Gene3D" id="2.30.30.40">
    <property type="entry name" value="SH3 Domains"/>
    <property type="match status" value="1"/>
</dbReference>
<dbReference type="InterPro" id="IPR003646">
    <property type="entry name" value="SH3-like_bac-type"/>
</dbReference>
<dbReference type="RefSeq" id="WP_055085311.1">
    <property type="nucleotide sequence ID" value="NZ_CXSU01000012.1"/>
</dbReference>
<dbReference type="Proteomes" id="UP000049222">
    <property type="component" value="Unassembled WGS sequence"/>
</dbReference>
<dbReference type="OrthoDB" id="7433551at2"/>
<organism evidence="2 3">
    <name type="scientific">Jannaschia donghaensis</name>
    <dbReference type="NCBI Taxonomy" id="420998"/>
    <lineage>
        <taxon>Bacteria</taxon>
        <taxon>Pseudomonadati</taxon>
        <taxon>Pseudomonadota</taxon>
        <taxon>Alphaproteobacteria</taxon>
        <taxon>Rhodobacterales</taxon>
        <taxon>Roseobacteraceae</taxon>
        <taxon>Jannaschia</taxon>
    </lineage>
</organism>
<dbReference type="EMBL" id="CXSU01000012">
    <property type="protein sequence ID" value="CTQ50082.1"/>
    <property type="molecule type" value="Genomic_DNA"/>
</dbReference>
<dbReference type="SMART" id="SM00287">
    <property type="entry name" value="SH3b"/>
    <property type="match status" value="1"/>
</dbReference>
<name>A0A0M6YI96_9RHOB</name>
<dbReference type="Pfam" id="PF08239">
    <property type="entry name" value="SH3_3"/>
    <property type="match status" value="1"/>
</dbReference>
<dbReference type="PROSITE" id="PS51781">
    <property type="entry name" value="SH3B"/>
    <property type="match status" value="1"/>
</dbReference>
<protein>
    <submittedName>
        <fullName evidence="2">SH3 domain protein</fullName>
    </submittedName>
</protein>
<evidence type="ECO:0000313" key="2">
    <source>
        <dbReference type="EMBL" id="CTQ50082.1"/>
    </source>
</evidence>
<evidence type="ECO:0000259" key="1">
    <source>
        <dbReference type="PROSITE" id="PS51781"/>
    </source>
</evidence>
<proteinExistence type="predicted"/>
<reference evidence="2 3" key="1">
    <citation type="submission" date="2015-07" db="EMBL/GenBank/DDBJ databases">
        <authorList>
            <person name="Noorani M."/>
        </authorList>
    </citation>
    <scope>NUCLEOTIDE SEQUENCE [LARGE SCALE GENOMIC DNA]</scope>
    <source>
        <strain evidence="2 3">CECT 7802</strain>
    </source>
</reference>
<dbReference type="STRING" id="420998.JDO7802_02100"/>
<keyword evidence="3" id="KW-1185">Reference proteome</keyword>
<feature type="domain" description="SH3b" evidence="1">
    <location>
        <begin position="119"/>
        <end position="183"/>
    </location>
</feature>
<gene>
    <name evidence="2" type="ORF">JDO7802_02100</name>
</gene>
<accession>A0A0M6YI96</accession>
<evidence type="ECO:0000313" key="3">
    <source>
        <dbReference type="Proteomes" id="UP000049222"/>
    </source>
</evidence>
<sequence length="183" mass="18932">MLKMTFTLAVALYAGFVIWGDPQSDLLTERSTRDTAIAAASAGEFSQPVIMTDDQAGAVVTRAAMIDTVVPDAATIAASAPDPSETRRGPRLIGEPVVVSLVEASAPITATDAGPAIDSDLYKVSGSRVNMRSGPSTANTVVDSLPGGTLTEMIGEVSDGWAEIRDVASGRTGYMAARFLEPA</sequence>
<dbReference type="AlphaFoldDB" id="A0A0M6YI96"/>